<dbReference type="SUPFAM" id="SSF53098">
    <property type="entry name" value="Ribonuclease H-like"/>
    <property type="match status" value="1"/>
</dbReference>
<sequence>MAQRILTKYPRSIYKGTKEIKQHFNYLLVMDFECTCKKFEKIEPQEIIEFPCAAVSTTSWQIENVFHEYIKPRFHPQLTTFCTELTGIIQSMVDNQLHFPEVFKKFCKWLEENNYFKDGNDSAFVTCGDWDLKHMLPYQCKLDKVSLPAQFSKWVNLKGSFCDATEFYPRSLIDMLSHFDLPVHGRIHSGISDVENMVKIIQNLNSKYNFEFKINSAQTDVWQQYIKHR</sequence>
<name>A0A0L7QU81_9HYME</name>
<dbReference type="EMBL" id="KQ414735">
    <property type="protein sequence ID" value="KOC62217.1"/>
    <property type="molecule type" value="Genomic_DNA"/>
</dbReference>
<dbReference type="OrthoDB" id="1452at2759"/>
<dbReference type="InterPro" id="IPR036397">
    <property type="entry name" value="RNaseH_sf"/>
</dbReference>
<protein>
    <submittedName>
        <fullName evidence="5">ERI1 exoribonuclease 3</fullName>
    </submittedName>
</protein>
<dbReference type="AlphaFoldDB" id="A0A0L7QU81"/>
<keyword evidence="2" id="KW-0378">Hydrolase</keyword>
<dbReference type="PANTHER" id="PTHR23044:SF61">
    <property type="entry name" value="3'-5' EXORIBONUCLEASE 1-RELATED"/>
    <property type="match status" value="1"/>
</dbReference>
<dbReference type="GO" id="GO:0003676">
    <property type="term" value="F:nucleic acid binding"/>
    <property type="evidence" value="ECO:0007669"/>
    <property type="project" value="InterPro"/>
</dbReference>
<keyword evidence="3" id="KW-0269">Exonuclease</keyword>
<proteinExistence type="predicted"/>
<dbReference type="InterPro" id="IPR013520">
    <property type="entry name" value="Ribonucl_H"/>
</dbReference>
<dbReference type="SMART" id="SM00479">
    <property type="entry name" value="EXOIII"/>
    <property type="match status" value="1"/>
</dbReference>
<dbReference type="Proteomes" id="UP000053825">
    <property type="component" value="Unassembled WGS sequence"/>
</dbReference>
<evidence type="ECO:0000313" key="6">
    <source>
        <dbReference type="Proteomes" id="UP000053825"/>
    </source>
</evidence>
<accession>A0A0L7QU81</accession>
<dbReference type="PANTHER" id="PTHR23044">
    <property type="entry name" value="3'-5' EXONUCLEASE ERI1-RELATED"/>
    <property type="match status" value="1"/>
</dbReference>
<evidence type="ECO:0000256" key="1">
    <source>
        <dbReference type="ARBA" id="ARBA00022722"/>
    </source>
</evidence>
<dbReference type="STRING" id="597456.A0A0L7QU81"/>
<dbReference type="InterPro" id="IPR047201">
    <property type="entry name" value="ERI-1_3'hExo-like"/>
</dbReference>
<reference evidence="5 6" key="1">
    <citation type="submission" date="2015-07" db="EMBL/GenBank/DDBJ databases">
        <title>The genome of Habropoda laboriosa.</title>
        <authorList>
            <person name="Pan H."/>
            <person name="Kapheim K."/>
        </authorList>
    </citation>
    <scope>NUCLEOTIDE SEQUENCE [LARGE SCALE GENOMIC DNA]</scope>
    <source>
        <strain evidence="5">0110345459</strain>
    </source>
</reference>
<evidence type="ECO:0000259" key="4">
    <source>
        <dbReference type="SMART" id="SM00479"/>
    </source>
</evidence>
<dbReference type="GO" id="GO:0000175">
    <property type="term" value="F:3'-5'-RNA exonuclease activity"/>
    <property type="evidence" value="ECO:0007669"/>
    <property type="project" value="InterPro"/>
</dbReference>
<dbReference type="CDD" id="cd06133">
    <property type="entry name" value="ERI-1_3'hExo_like"/>
    <property type="match status" value="1"/>
</dbReference>
<keyword evidence="1" id="KW-0540">Nuclease</keyword>
<evidence type="ECO:0000256" key="2">
    <source>
        <dbReference type="ARBA" id="ARBA00022801"/>
    </source>
</evidence>
<dbReference type="InterPro" id="IPR012337">
    <property type="entry name" value="RNaseH-like_sf"/>
</dbReference>
<dbReference type="Pfam" id="PF00929">
    <property type="entry name" value="RNase_T"/>
    <property type="match status" value="1"/>
</dbReference>
<feature type="domain" description="Exonuclease" evidence="4">
    <location>
        <begin position="26"/>
        <end position="210"/>
    </location>
</feature>
<keyword evidence="6" id="KW-1185">Reference proteome</keyword>
<dbReference type="InterPro" id="IPR051274">
    <property type="entry name" value="3-5_Exoribonuclease"/>
</dbReference>
<organism evidence="5 6">
    <name type="scientific">Habropoda laboriosa</name>
    <dbReference type="NCBI Taxonomy" id="597456"/>
    <lineage>
        <taxon>Eukaryota</taxon>
        <taxon>Metazoa</taxon>
        <taxon>Ecdysozoa</taxon>
        <taxon>Arthropoda</taxon>
        <taxon>Hexapoda</taxon>
        <taxon>Insecta</taxon>
        <taxon>Pterygota</taxon>
        <taxon>Neoptera</taxon>
        <taxon>Endopterygota</taxon>
        <taxon>Hymenoptera</taxon>
        <taxon>Apocrita</taxon>
        <taxon>Aculeata</taxon>
        <taxon>Apoidea</taxon>
        <taxon>Anthophila</taxon>
        <taxon>Apidae</taxon>
        <taxon>Habropoda</taxon>
    </lineage>
</organism>
<dbReference type="Gene3D" id="3.30.420.10">
    <property type="entry name" value="Ribonuclease H-like superfamily/Ribonuclease H"/>
    <property type="match status" value="1"/>
</dbReference>
<evidence type="ECO:0000313" key="5">
    <source>
        <dbReference type="EMBL" id="KOC62217.1"/>
    </source>
</evidence>
<evidence type="ECO:0000256" key="3">
    <source>
        <dbReference type="ARBA" id="ARBA00022839"/>
    </source>
</evidence>
<gene>
    <name evidence="5" type="ORF">WH47_03975</name>
</gene>